<name>A0A915J1V8_ROMCU</name>
<proteinExistence type="predicted"/>
<evidence type="ECO:0000313" key="1">
    <source>
        <dbReference type="Proteomes" id="UP000887565"/>
    </source>
</evidence>
<organism evidence="1 2">
    <name type="scientific">Romanomermis culicivorax</name>
    <name type="common">Nematode worm</name>
    <dbReference type="NCBI Taxonomy" id="13658"/>
    <lineage>
        <taxon>Eukaryota</taxon>
        <taxon>Metazoa</taxon>
        <taxon>Ecdysozoa</taxon>
        <taxon>Nematoda</taxon>
        <taxon>Enoplea</taxon>
        <taxon>Dorylaimia</taxon>
        <taxon>Mermithida</taxon>
        <taxon>Mermithoidea</taxon>
        <taxon>Mermithidae</taxon>
        <taxon>Romanomermis</taxon>
    </lineage>
</organism>
<dbReference type="AlphaFoldDB" id="A0A915J1V8"/>
<sequence>MQPADAMQNATIPTVMKIKETSKTYDHAEVNFLLPSSSLVTKAQAPIKAKATPAT</sequence>
<reference evidence="2" key="1">
    <citation type="submission" date="2022-11" db="UniProtKB">
        <authorList>
            <consortium name="WormBaseParasite"/>
        </authorList>
    </citation>
    <scope>IDENTIFICATION</scope>
</reference>
<accession>A0A915J1V8</accession>
<evidence type="ECO:0000313" key="2">
    <source>
        <dbReference type="WBParaSite" id="nRc.2.0.1.t20441-RA"/>
    </source>
</evidence>
<protein>
    <submittedName>
        <fullName evidence="2">Uncharacterized protein</fullName>
    </submittedName>
</protein>
<keyword evidence="1" id="KW-1185">Reference proteome</keyword>
<dbReference type="Proteomes" id="UP000887565">
    <property type="component" value="Unplaced"/>
</dbReference>
<dbReference type="WBParaSite" id="nRc.2.0.1.t20441-RA">
    <property type="protein sequence ID" value="nRc.2.0.1.t20441-RA"/>
    <property type="gene ID" value="nRc.2.0.1.g20441"/>
</dbReference>